<evidence type="ECO:0000256" key="1">
    <source>
        <dbReference type="SAM" id="MobiDB-lite"/>
    </source>
</evidence>
<dbReference type="EMBL" id="JBHSDP010000011">
    <property type="protein sequence ID" value="MFC4328286.1"/>
    <property type="molecule type" value="Genomic_DNA"/>
</dbReference>
<evidence type="ECO:0000313" key="2">
    <source>
        <dbReference type="EMBL" id="MFC4328286.1"/>
    </source>
</evidence>
<feature type="compositionally biased region" description="Polar residues" evidence="1">
    <location>
        <begin position="1"/>
        <end position="10"/>
    </location>
</feature>
<organism evidence="2 3">
    <name type="scientific">Streptomyces andamanensis</name>
    <dbReference type="NCBI Taxonomy" id="1565035"/>
    <lineage>
        <taxon>Bacteria</taxon>
        <taxon>Bacillati</taxon>
        <taxon>Actinomycetota</taxon>
        <taxon>Actinomycetes</taxon>
        <taxon>Kitasatosporales</taxon>
        <taxon>Streptomycetaceae</taxon>
        <taxon>Streptomyces</taxon>
    </lineage>
</organism>
<dbReference type="RefSeq" id="WP_381738435.1">
    <property type="nucleotide sequence ID" value="NZ_JBHSDP010000011.1"/>
</dbReference>
<evidence type="ECO:0000313" key="3">
    <source>
        <dbReference type="Proteomes" id="UP001595824"/>
    </source>
</evidence>
<feature type="region of interest" description="Disordered" evidence="1">
    <location>
        <begin position="1"/>
        <end position="32"/>
    </location>
</feature>
<sequence length="101" mass="11271">MGARQQQQGEASMGGGESGYRRRLAEGEPAEPTQAWIECADGSRIDCSLTSHPEDPLLWIARPPIPYVIEPHDRFRLDRLPAGGRVELRDVTRREPPHQSG</sequence>
<name>A0ABV8TCE4_9ACTN</name>
<comment type="caution">
    <text evidence="2">The sequence shown here is derived from an EMBL/GenBank/DDBJ whole genome shotgun (WGS) entry which is preliminary data.</text>
</comment>
<accession>A0ABV8TCE4</accession>
<proteinExistence type="predicted"/>
<keyword evidence="3" id="KW-1185">Reference proteome</keyword>
<protein>
    <submittedName>
        <fullName evidence="2">Uncharacterized protein</fullName>
    </submittedName>
</protein>
<dbReference type="Proteomes" id="UP001595824">
    <property type="component" value="Unassembled WGS sequence"/>
</dbReference>
<reference evidence="3" key="1">
    <citation type="journal article" date="2019" name="Int. J. Syst. Evol. Microbiol.">
        <title>The Global Catalogue of Microorganisms (GCM) 10K type strain sequencing project: providing services to taxonomists for standard genome sequencing and annotation.</title>
        <authorList>
            <consortium name="The Broad Institute Genomics Platform"/>
            <consortium name="The Broad Institute Genome Sequencing Center for Infectious Disease"/>
            <person name="Wu L."/>
            <person name="Ma J."/>
        </authorList>
    </citation>
    <scope>NUCLEOTIDE SEQUENCE [LARGE SCALE GENOMIC DNA]</scope>
    <source>
        <strain evidence="3">PCU 347</strain>
    </source>
</reference>
<gene>
    <name evidence="2" type="ORF">ACFPC0_10660</name>
</gene>